<gene>
    <name evidence="2" type="ORF">Mucpa_1693</name>
</gene>
<dbReference type="EMBL" id="CM001403">
    <property type="protein sequence ID" value="EHQ25848.1"/>
    <property type="molecule type" value="Genomic_DNA"/>
</dbReference>
<reference evidence="2" key="1">
    <citation type="submission" date="2011-09" db="EMBL/GenBank/DDBJ databases">
        <title>The permanent draft genome of Mucilaginibacter paludis DSM 18603.</title>
        <authorList>
            <consortium name="US DOE Joint Genome Institute (JGI-PGF)"/>
            <person name="Lucas S."/>
            <person name="Han J."/>
            <person name="Lapidus A."/>
            <person name="Bruce D."/>
            <person name="Goodwin L."/>
            <person name="Pitluck S."/>
            <person name="Peters L."/>
            <person name="Kyrpides N."/>
            <person name="Mavromatis K."/>
            <person name="Ivanova N."/>
            <person name="Mikhailova N."/>
            <person name="Held B."/>
            <person name="Detter J.C."/>
            <person name="Tapia R."/>
            <person name="Han C."/>
            <person name="Land M."/>
            <person name="Hauser L."/>
            <person name="Markowitz V."/>
            <person name="Cheng J.-F."/>
            <person name="Hugenholtz P."/>
            <person name="Woyke T."/>
            <person name="Wu D."/>
            <person name="Tindall B."/>
            <person name="Brambilla E."/>
            <person name="Klenk H.-P."/>
            <person name="Eisen J.A."/>
        </authorList>
    </citation>
    <scope>NUCLEOTIDE SEQUENCE [LARGE SCALE GENOMIC DNA]</scope>
    <source>
        <strain evidence="2">DSM 18603</strain>
    </source>
</reference>
<keyword evidence="3" id="KW-1185">Reference proteome</keyword>
<dbReference type="HOGENOM" id="CLU_2274183_0_0_10"/>
<dbReference type="RefSeq" id="WP_008505731.1">
    <property type="nucleotide sequence ID" value="NZ_CM001403.1"/>
</dbReference>
<evidence type="ECO:0000256" key="1">
    <source>
        <dbReference type="SAM" id="Phobius"/>
    </source>
</evidence>
<name>H1Y6K4_9SPHI</name>
<keyword evidence="1" id="KW-0812">Transmembrane</keyword>
<proteinExistence type="predicted"/>
<sequence>MEEQIEQNKPFKIKLNYTVLIFIIALLLGITLPFHYVPYEFIVFPKENLTMKNTFIFESEIDTFISRYNKANANQQRLMRLDPIVQKLFEKKLIVDSTNFEK</sequence>
<accession>H1Y6K4</accession>
<organism evidence="2 3">
    <name type="scientific">Mucilaginibacter paludis DSM 18603</name>
    <dbReference type="NCBI Taxonomy" id="714943"/>
    <lineage>
        <taxon>Bacteria</taxon>
        <taxon>Pseudomonadati</taxon>
        <taxon>Bacteroidota</taxon>
        <taxon>Sphingobacteriia</taxon>
        <taxon>Sphingobacteriales</taxon>
        <taxon>Sphingobacteriaceae</taxon>
        <taxon>Mucilaginibacter</taxon>
    </lineage>
</organism>
<dbReference type="Proteomes" id="UP000002774">
    <property type="component" value="Chromosome"/>
</dbReference>
<keyword evidence="1" id="KW-1133">Transmembrane helix</keyword>
<evidence type="ECO:0000313" key="2">
    <source>
        <dbReference type="EMBL" id="EHQ25848.1"/>
    </source>
</evidence>
<dbReference type="AlphaFoldDB" id="H1Y6K4"/>
<evidence type="ECO:0000313" key="3">
    <source>
        <dbReference type="Proteomes" id="UP000002774"/>
    </source>
</evidence>
<keyword evidence="1" id="KW-0472">Membrane</keyword>
<feature type="transmembrane region" description="Helical" evidence="1">
    <location>
        <begin position="15"/>
        <end position="36"/>
    </location>
</feature>
<protein>
    <submittedName>
        <fullName evidence="2">Uncharacterized protein</fullName>
    </submittedName>
</protein>